<dbReference type="PATRIC" id="fig|454.4.peg.2771"/>
<dbReference type="Pfam" id="PF04055">
    <property type="entry name" value="Radical_SAM"/>
    <property type="match status" value="1"/>
</dbReference>
<keyword evidence="7 10" id="KW-0408">Iron</keyword>
<dbReference type="CDD" id="cd01335">
    <property type="entry name" value="Radical_SAM"/>
    <property type="match status" value="1"/>
</dbReference>
<keyword evidence="5 10" id="KW-0949">S-adenosyl-L-methionine</keyword>
<dbReference type="PANTHER" id="PTHR13932:SF5">
    <property type="entry name" value="RADICAL S-ADENOSYL METHIONINE DOMAIN-CONTAINING PROTEIN 1, MITOCHONDRIAL"/>
    <property type="match status" value="1"/>
</dbReference>
<dbReference type="InterPro" id="IPR058240">
    <property type="entry name" value="rSAM_sf"/>
</dbReference>
<evidence type="ECO:0000256" key="5">
    <source>
        <dbReference type="ARBA" id="ARBA00022691"/>
    </source>
</evidence>
<comment type="caution">
    <text evidence="12">The sequence shown here is derived from an EMBL/GenBank/DDBJ whole genome shotgun (WGS) entry which is preliminary data.</text>
</comment>
<feature type="domain" description="Radical SAM core" evidence="11">
    <location>
        <begin position="1"/>
        <end position="234"/>
    </location>
</feature>
<evidence type="ECO:0000256" key="8">
    <source>
        <dbReference type="ARBA" id="ARBA00023014"/>
    </source>
</evidence>
<dbReference type="STRING" id="454.Lisr_2534"/>
<evidence type="ECO:0000256" key="9">
    <source>
        <dbReference type="ARBA" id="ARBA00023186"/>
    </source>
</evidence>
<dbReference type="GO" id="GO:0004109">
    <property type="term" value="F:coproporphyrinogen oxidase activity"/>
    <property type="evidence" value="ECO:0007669"/>
    <property type="project" value="InterPro"/>
</dbReference>
<keyword evidence="10" id="KW-0004">4Fe-4S</keyword>
<dbReference type="GO" id="GO:0005737">
    <property type="term" value="C:cytoplasm"/>
    <property type="evidence" value="ECO:0007669"/>
    <property type="project" value="UniProtKB-SubCell"/>
</dbReference>
<dbReference type="InterPro" id="IPR006638">
    <property type="entry name" value="Elp3/MiaA/NifB-like_rSAM"/>
</dbReference>
<dbReference type="EMBL" id="LNYH01000149">
    <property type="protein sequence ID" value="KTD14306.1"/>
    <property type="molecule type" value="Genomic_DNA"/>
</dbReference>
<dbReference type="SMART" id="SM00729">
    <property type="entry name" value="Elp3"/>
    <property type="match status" value="1"/>
</dbReference>
<dbReference type="GO" id="GO:0051539">
    <property type="term" value="F:4 iron, 4 sulfur cluster binding"/>
    <property type="evidence" value="ECO:0007669"/>
    <property type="project" value="UniProtKB-UniRule"/>
</dbReference>
<evidence type="ECO:0000313" key="13">
    <source>
        <dbReference type="Proteomes" id="UP000054761"/>
    </source>
</evidence>
<dbReference type="InterPro" id="IPR007197">
    <property type="entry name" value="rSAM"/>
</dbReference>
<dbReference type="AlphaFoldDB" id="A0A0W0V2H1"/>
<evidence type="ECO:0000256" key="2">
    <source>
        <dbReference type="ARBA" id="ARBA00006100"/>
    </source>
</evidence>
<reference evidence="12 13" key="1">
    <citation type="submission" date="2015-11" db="EMBL/GenBank/DDBJ databases">
        <title>Genomic analysis of 38 Legionella species identifies large and diverse effector repertoires.</title>
        <authorList>
            <person name="Burstein D."/>
            <person name="Amaro F."/>
            <person name="Zusman T."/>
            <person name="Lifshitz Z."/>
            <person name="Cohen O."/>
            <person name="Gilbert J.A."/>
            <person name="Pupko T."/>
            <person name="Shuman H.A."/>
            <person name="Segal G."/>
        </authorList>
    </citation>
    <scope>NUCLEOTIDE SEQUENCE [LARGE SCALE GENOMIC DNA]</scope>
    <source>
        <strain evidence="12 13">Bercovier 4</strain>
    </source>
</reference>
<dbReference type="PANTHER" id="PTHR13932">
    <property type="entry name" value="COPROPORPHYRINIGEN III OXIDASE"/>
    <property type="match status" value="1"/>
</dbReference>
<comment type="subcellular location">
    <subcellularLocation>
        <location evidence="10">Cytoplasm</location>
    </subcellularLocation>
</comment>
<evidence type="ECO:0000256" key="4">
    <source>
        <dbReference type="ARBA" id="ARBA00022617"/>
    </source>
</evidence>
<dbReference type="Pfam" id="PF06969">
    <property type="entry name" value="HemN_C"/>
    <property type="match status" value="1"/>
</dbReference>
<dbReference type="SFLD" id="SFLDF00288">
    <property type="entry name" value="HemN-like__clustered_with_nucl"/>
    <property type="match status" value="1"/>
</dbReference>
<dbReference type="PROSITE" id="PS51918">
    <property type="entry name" value="RADICAL_SAM"/>
    <property type="match status" value="1"/>
</dbReference>
<name>A0A0W0V2H1_9GAMM</name>
<dbReference type="Gene3D" id="3.20.20.70">
    <property type="entry name" value="Aldolase class I"/>
    <property type="match status" value="1"/>
</dbReference>
<keyword evidence="6 10" id="KW-0479">Metal-binding</keyword>
<keyword evidence="13" id="KW-1185">Reference proteome</keyword>
<keyword evidence="8 10" id="KW-0411">Iron-sulfur</keyword>
<keyword evidence="9 10" id="KW-0143">Chaperone</keyword>
<comment type="cofactor">
    <cofactor evidence="1">
        <name>[4Fe-4S] cluster</name>
        <dbReference type="ChEBI" id="CHEBI:49883"/>
    </cofactor>
</comment>
<dbReference type="InterPro" id="IPR013785">
    <property type="entry name" value="Aldolase_TIM"/>
</dbReference>
<dbReference type="SFLD" id="SFLDS00029">
    <property type="entry name" value="Radical_SAM"/>
    <property type="match status" value="1"/>
</dbReference>
<keyword evidence="10" id="KW-0963">Cytoplasm</keyword>
<dbReference type="InterPro" id="IPR004559">
    <property type="entry name" value="HemW-like"/>
</dbReference>
<dbReference type="SFLD" id="SFLDF00562">
    <property type="entry name" value="HemN-like__clustered_with_heat"/>
    <property type="match status" value="1"/>
</dbReference>
<organism evidence="12 13">
    <name type="scientific">Legionella israelensis</name>
    <dbReference type="NCBI Taxonomy" id="454"/>
    <lineage>
        <taxon>Bacteria</taxon>
        <taxon>Pseudomonadati</taxon>
        <taxon>Pseudomonadota</taxon>
        <taxon>Gammaproteobacteria</taxon>
        <taxon>Legionellales</taxon>
        <taxon>Legionellaceae</taxon>
        <taxon>Legionella</taxon>
    </lineage>
</organism>
<evidence type="ECO:0000313" key="12">
    <source>
        <dbReference type="EMBL" id="KTD14306.1"/>
    </source>
</evidence>
<dbReference type="GO" id="GO:0046872">
    <property type="term" value="F:metal ion binding"/>
    <property type="evidence" value="ECO:0007669"/>
    <property type="project" value="UniProtKB-UniRule"/>
</dbReference>
<evidence type="ECO:0000256" key="6">
    <source>
        <dbReference type="ARBA" id="ARBA00022723"/>
    </source>
</evidence>
<sequence>MNMPAVSLYIHIPWCIRKCLYCDFNSHKSPDTLPEESYIKALIQDLENDLKRFPVTKEISSVFIGGGTPSLFSATAFHDLFSRLQEMLNFSSSVEITLEANPGTVEQERFRDYRQAGINRLSLGIQSFNPFHLKALGRIHDEHQSHAAIESARLAGFDNINLDIMHSLPQQTVEEGLKDLQIALSYKPEHLSWYQLTIEPNTVFYKKQPILPSEDDSFQLEEQGLALLEQSGFQRYEISAFSQARQWSRHNLNYWLFGDYLGIGAGAHGKLTIGKDVFRTRKQRQPKDYLNPQKDFLAAVDKIDEENLLFEFMLNTTRLEQAIPFDLFFQKTGLSSSIFHCKLTEAINKKLIKVTPQHWQVTPLGRRYTNDLQSIFLPDELHKP</sequence>
<evidence type="ECO:0000256" key="10">
    <source>
        <dbReference type="RuleBase" id="RU364116"/>
    </source>
</evidence>
<accession>A0A0W0V2H1</accession>
<dbReference type="Proteomes" id="UP000054761">
    <property type="component" value="Unassembled WGS sequence"/>
</dbReference>
<protein>
    <recommendedName>
        <fullName evidence="3 10">Heme chaperone HemW</fullName>
    </recommendedName>
</protein>
<evidence type="ECO:0000256" key="1">
    <source>
        <dbReference type="ARBA" id="ARBA00001966"/>
    </source>
</evidence>
<proteinExistence type="inferred from homology"/>
<comment type="function">
    <text evidence="10">Probably acts as a heme chaperone, transferring heme to an unknown acceptor. Binds one molecule of heme per monomer, possibly covalently. Binds 1 [4Fe-4S] cluster. The cluster is coordinated with 3 cysteines and an exchangeable S-adenosyl-L-methionine.</text>
</comment>
<comment type="similarity">
    <text evidence="2">Belongs to the anaerobic coproporphyrinogen-III oxidase family. HemW subfamily.</text>
</comment>
<evidence type="ECO:0000256" key="3">
    <source>
        <dbReference type="ARBA" id="ARBA00017228"/>
    </source>
</evidence>
<dbReference type="SFLD" id="SFLDG01065">
    <property type="entry name" value="anaerobic_coproporphyrinogen-I"/>
    <property type="match status" value="1"/>
</dbReference>
<dbReference type="GO" id="GO:0006779">
    <property type="term" value="P:porphyrin-containing compound biosynthetic process"/>
    <property type="evidence" value="ECO:0007669"/>
    <property type="project" value="InterPro"/>
</dbReference>
<gene>
    <name evidence="12" type="primary">hemN</name>
    <name evidence="12" type="ORF">Lisr_2534</name>
</gene>
<dbReference type="NCBIfam" id="TIGR00539">
    <property type="entry name" value="hemN_rel"/>
    <property type="match status" value="1"/>
</dbReference>
<dbReference type="SFLD" id="SFLDG01082">
    <property type="entry name" value="B12-binding_domain_containing"/>
    <property type="match status" value="1"/>
</dbReference>
<keyword evidence="4 10" id="KW-0349">Heme</keyword>
<evidence type="ECO:0000256" key="7">
    <source>
        <dbReference type="ARBA" id="ARBA00023004"/>
    </source>
</evidence>
<dbReference type="InterPro" id="IPR010723">
    <property type="entry name" value="HemN_C"/>
</dbReference>
<dbReference type="SUPFAM" id="SSF102114">
    <property type="entry name" value="Radical SAM enzymes"/>
    <property type="match status" value="1"/>
</dbReference>
<dbReference type="InterPro" id="IPR034505">
    <property type="entry name" value="Coproporphyrinogen-III_oxidase"/>
</dbReference>
<evidence type="ECO:0000259" key="11">
    <source>
        <dbReference type="PROSITE" id="PS51918"/>
    </source>
</evidence>